<proteinExistence type="predicted"/>
<reference evidence="4 5" key="1">
    <citation type="journal article" date="2016" name="Int. J. Syst. Evol. Microbiol.">
        <title>Desulfotomaculum ferrireducens sp. nov., a moderately thermophilic sulfate-reducing and dissimilatory Fe(III)-reducing bacterium isolated from compost.</title>
        <authorList>
            <person name="Yang G."/>
            <person name="Guo J."/>
            <person name="Zhuang L."/>
            <person name="Yuan Y."/>
            <person name="Zhou S."/>
        </authorList>
    </citation>
    <scope>NUCLEOTIDE SEQUENCE [LARGE SCALE GENOMIC DNA]</scope>
    <source>
        <strain evidence="4 5">GSS09</strain>
    </source>
</reference>
<dbReference type="AlphaFoldDB" id="A0A1S6J0H6"/>
<evidence type="ECO:0000313" key="5">
    <source>
        <dbReference type="Proteomes" id="UP000189464"/>
    </source>
</evidence>
<evidence type="ECO:0000256" key="1">
    <source>
        <dbReference type="ARBA" id="ARBA00001946"/>
    </source>
</evidence>
<dbReference type="Pfam" id="PF00293">
    <property type="entry name" value="NUDIX"/>
    <property type="match status" value="1"/>
</dbReference>
<dbReference type="GO" id="GO:0016787">
    <property type="term" value="F:hydrolase activity"/>
    <property type="evidence" value="ECO:0007669"/>
    <property type="project" value="UniProtKB-KW"/>
</dbReference>
<dbReference type="InterPro" id="IPR000086">
    <property type="entry name" value="NUDIX_hydrolase_dom"/>
</dbReference>
<evidence type="ECO:0000259" key="3">
    <source>
        <dbReference type="PROSITE" id="PS51462"/>
    </source>
</evidence>
<dbReference type="InterPro" id="IPR015797">
    <property type="entry name" value="NUDIX_hydrolase-like_dom_sf"/>
</dbReference>
<feature type="domain" description="Nudix hydrolase" evidence="3">
    <location>
        <begin position="1"/>
        <end position="122"/>
    </location>
</feature>
<dbReference type="PROSITE" id="PS51462">
    <property type="entry name" value="NUDIX"/>
    <property type="match status" value="1"/>
</dbReference>
<dbReference type="Proteomes" id="UP000189464">
    <property type="component" value="Chromosome"/>
</dbReference>
<dbReference type="PANTHER" id="PTHR43046:SF14">
    <property type="entry name" value="MUTT_NUDIX FAMILY PROTEIN"/>
    <property type="match status" value="1"/>
</dbReference>
<comment type="cofactor">
    <cofactor evidence="1">
        <name>Mg(2+)</name>
        <dbReference type="ChEBI" id="CHEBI:18420"/>
    </cofactor>
</comment>
<keyword evidence="5" id="KW-1185">Reference proteome</keyword>
<dbReference type="SUPFAM" id="SSF55811">
    <property type="entry name" value="Nudix"/>
    <property type="match status" value="1"/>
</dbReference>
<keyword evidence="2" id="KW-0378">Hydrolase</keyword>
<evidence type="ECO:0000256" key="2">
    <source>
        <dbReference type="ARBA" id="ARBA00022801"/>
    </source>
</evidence>
<dbReference type="EMBL" id="CP019698">
    <property type="protein sequence ID" value="AQS60534.1"/>
    <property type="molecule type" value="Genomic_DNA"/>
</dbReference>
<name>A0A1S6J0H6_9FIRM</name>
<dbReference type="InterPro" id="IPR020476">
    <property type="entry name" value="Nudix_hydrolase"/>
</dbReference>
<sequence length="126" mass="14335">MIENKLGQVLLGLKRKGYHANHWIFPGGQLDYGETVAQCGTREVWEETNLRVKVEGLIDIVSETTANKHVVFINLLAKGEGQPVITEPHEIVEWRWIDINQLPDNTSLSVRSVIHKYQRGQLVIPL</sequence>
<gene>
    <name evidence="4" type="ORF">B0537_07225</name>
</gene>
<protein>
    <recommendedName>
        <fullName evidence="3">Nudix hydrolase domain-containing protein</fullName>
    </recommendedName>
</protein>
<dbReference type="PANTHER" id="PTHR43046">
    <property type="entry name" value="GDP-MANNOSE MANNOSYL HYDROLASE"/>
    <property type="match status" value="1"/>
</dbReference>
<dbReference type="PRINTS" id="PR00502">
    <property type="entry name" value="NUDIXFAMILY"/>
</dbReference>
<organism evidence="4 5">
    <name type="scientific">Desulforamulus ferrireducens</name>
    <dbReference type="NCBI Taxonomy" id="1833852"/>
    <lineage>
        <taxon>Bacteria</taxon>
        <taxon>Bacillati</taxon>
        <taxon>Bacillota</taxon>
        <taxon>Clostridia</taxon>
        <taxon>Eubacteriales</taxon>
        <taxon>Peptococcaceae</taxon>
        <taxon>Desulforamulus</taxon>
    </lineage>
</organism>
<evidence type="ECO:0000313" key="4">
    <source>
        <dbReference type="EMBL" id="AQS60534.1"/>
    </source>
</evidence>
<accession>A0A1S6J0H6</accession>
<dbReference type="KEGG" id="dfg:B0537_07225"/>
<dbReference type="Gene3D" id="3.90.79.10">
    <property type="entry name" value="Nucleoside Triphosphate Pyrophosphohydrolase"/>
    <property type="match status" value="1"/>
</dbReference>
<dbReference type="STRING" id="1833852.B0537_07225"/>
<dbReference type="CDD" id="cd04678">
    <property type="entry name" value="NUDIX_MTH2_Nudt15"/>
    <property type="match status" value="1"/>
</dbReference>